<keyword evidence="2" id="KW-1185">Reference proteome</keyword>
<dbReference type="InterPro" id="IPR036812">
    <property type="entry name" value="NAD(P)_OxRdtase_dom_sf"/>
</dbReference>
<evidence type="ECO:0008006" key="3">
    <source>
        <dbReference type="Google" id="ProtNLM"/>
    </source>
</evidence>
<accession>A0A4Z1GCV2</accession>
<proteinExistence type="predicted"/>
<organism evidence="1 2">
    <name type="scientific">Botrytis hyacinthi</name>
    <dbReference type="NCBI Taxonomy" id="278943"/>
    <lineage>
        <taxon>Eukaryota</taxon>
        <taxon>Fungi</taxon>
        <taxon>Dikarya</taxon>
        <taxon>Ascomycota</taxon>
        <taxon>Pezizomycotina</taxon>
        <taxon>Leotiomycetes</taxon>
        <taxon>Helotiales</taxon>
        <taxon>Sclerotiniaceae</taxon>
        <taxon>Botrytis</taxon>
    </lineage>
</organism>
<evidence type="ECO:0000313" key="1">
    <source>
        <dbReference type="EMBL" id="TGO34615.1"/>
    </source>
</evidence>
<dbReference type="EMBL" id="PQXK01000189">
    <property type="protein sequence ID" value="TGO34615.1"/>
    <property type="molecule type" value="Genomic_DNA"/>
</dbReference>
<comment type="caution">
    <text evidence="1">The sequence shown here is derived from an EMBL/GenBank/DDBJ whole genome shotgun (WGS) entry which is preliminary data.</text>
</comment>
<gene>
    <name evidence="1" type="ORF">BHYA_0189g00020</name>
</gene>
<protein>
    <recommendedName>
        <fullName evidence="3">NADP-dependent oxidoreductase domain-containing protein</fullName>
    </recommendedName>
</protein>
<dbReference type="AlphaFoldDB" id="A0A4Z1GCV2"/>
<dbReference type="Gene3D" id="3.20.20.100">
    <property type="entry name" value="NADP-dependent oxidoreductase domain"/>
    <property type="match status" value="1"/>
</dbReference>
<name>A0A4Z1GCV2_9HELO</name>
<evidence type="ECO:0000313" key="2">
    <source>
        <dbReference type="Proteomes" id="UP000297814"/>
    </source>
</evidence>
<dbReference type="Proteomes" id="UP000297814">
    <property type="component" value="Unassembled WGS sequence"/>
</dbReference>
<dbReference type="SUPFAM" id="SSF51430">
    <property type="entry name" value="NAD(P)-linked oxidoreductase"/>
    <property type="match status" value="1"/>
</dbReference>
<reference evidence="1 2" key="1">
    <citation type="submission" date="2017-12" db="EMBL/GenBank/DDBJ databases">
        <title>Comparative genomics of Botrytis spp.</title>
        <authorList>
            <person name="Valero-Jimenez C.A."/>
            <person name="Tapia P."/>
            <person name="Veloso J."/>
            <person name="Silva-Moreno E."/>
            <person name="Staats M."/>
            <person name="Valdes J.H."/>
            <person name="Van Kan J.A.L."/>
        </authorList>
    </citation>
    <scope>NUCLEOTIDE SEQUENCE [LARGE SCALE GENOMIC DNA]</scope>
    <source>
        <strain evidence="1 2">Bh0001</strain>
    </source>
</reference>
<sequence length="106" mass="11866">MATLFRFGTGTAWYKGYLEEPLNRDVRAHDYIPWMRAHGIKVASFNELTPITKARPGPLDNILAEIAAQHQVPENAVLISWQVVKNVVVTTTTMKVARLEGYAEAV</sequence>